<proteinExistence type="inferred from homology"/>
<dbReference type="Gene3D" id="2.60.120.260">
    <property type="entry name" value="Galactose-binding domain-like"/>
    <property type="match status" value="2"/>
</dbReference>
<dbReference type="Pfam" id="PF21467">
    <property type="entry name" value="BetaGal_gal-bd"/>
    <property type="match status" value="1"/>
</dbReference>
<comment type="caution">
    <text evidence="8">The sequence shown here is derived from an EMBL/GenBank/DDBJ whole genome shotgun (WGS) entry which is preliminary data.</text>
</comment>
<dbReference type="InterPro" id="IPR001944">
    <property type="entry name" value="Glycoside_Hdrlase_35"/>
</dbReference>
<keyword evidence="3" id="KW-0326">Glycosidase</keyword>
<gene>
    <name evidence="8" type="ORF">ACFQ5K_05045</name>
</gene>
<dbReference type="InterPro" id="IPR031330">
    <property type="entry name" value="Gly_Hdrlase_35_cat"/>
</dbReference>
<comment type="similarity">
    <text evidence="1 4">Belongs to the glycosyl hydrolase 35 family.</text>
</comment>
<keyword evidence="9" id="KW-1185">Reference proteome</keyword>
<evidence type="ECO:0000256" key="4">
    <source>
        <dbReference type="RuleBase" id="RU003679"/>
    </source>
</evidence>
<dbReference type="Pfam" id="PF21317">
    <property type="entry name" value="BetaGal_ABD_1"/>
    <property type="match status" value="1"/>
</dbReference>
<dbReference type="PRINTS" id="PR00742">
    <property type="entry name" value="GLHYDRLASE35"/>
</dbReference>
<evidence type="ECO:0000256" key="1">
    <source>
        <dbReference type="ARBA" id="ARBA00009809"/>
    </source>
</evidence>
<evidence type="ECO:0000259" key="6">
    <source>
        <dbReference type="Pfam" id="PF21317"/>
    </source>
</evidence>
<dbReference type="EMBL" id="JBHTOK010000020">
    <property type="protein sequence ID" value="MFD1440760.1"/>
    <property type="molecule type" value="Genomic_DNA"/>
</dbReference>
<evidence type="ECO:0000256" key="3">
    <source>
        <dbReference type="ARBA" id="ARBA00023295"/>
    </source>
</evidence>
<feature type="domain" description="Glycoside hydrolase 35 catalytic" evidence="5">
    <location>
        <begin position="10"/>
        <end position="328"/>
    </location>
</feature>
<dbReference type="PIRSF" id="PIRSF006336">
    <property type="entry name" value="B-gal"/>
    <property type="match status" value="1"/>
</dbReference>
<accession>A0ABW4CW99</accession>
<dbReference type="InterPro" id="IPR048912">
    <property type="entry name" value="BetaGal1-like_ABD1"/>
</dbReference>
<dbReference type="SUPFAM" id="SSF49785">
    <property type="entry name" value="Galactose-binding domain-like"/>
    <property type="match status" value="1"/>
</dbReference>
<feature type="domain" description="Beta-galactosidase 1-like first all-beta" evidence="6">
    <location>
        <begin position="373"/>
        <end position="491"/>
    </location>
</feature>
<evidence type="ECO:0000259" key="5">
    <source>
        <dbReference type="Pfam" id="PF01301"/>
    </source>
</evidence>
<dbReference type="RefSeq" id="WP_125754630.1">
    <property type="nucleotide sequence ID" value="NZ_JBHTOK010000020.1"/>
</dbReference>
<protein>
    <submittedName>
        <fullName evidence="8">Beta-galactosidase family protein</fullName>
    </submittedName>
</protein>
<evidence type="ECO:0000313" key="8">
    <source>
        <dbReference type="EMBL" id="MFD1440760.1"/>
    </source>
</evidence>
<dbReference type="InterPro" id="IPR026283">
    <property type="entry name" value="B-gal_1-like"/>
</dbReference>
<dbReference type="Proteomes" id="UP001597212">
    <property type="component" value="Unassembled WGS sequence"/>
</dbReference>
<feature type="domain" description="Beta-galactosidase galactose-binding" evidence="7">
    <location>
        <begin position="509"/>
        <end position="567"/>
    </location>
</feature>
<reference evidence="9" key="1">
    <citation type="journal article" date="2019" name="Int. J. Syst. Evol. Microbiol.">
        <title>The Global Catalogue of Microorganisms (GCM) 10K type strain sequencing project: providing services to taxonomists for standard genome sequencing and annotation.</title>
        <authorList>
            <consortium name="The Broad Institute Genomics Platform"/>
            <consortium name="The Broad Institute Genome Sequencing Center for Infectious Disease"/>
            <person name="Wu L."/>
            <person name="Ma J."/>
        </authorList>
    </citation>
    <scope>NUCLEOTIDE SEQUENCE [LARGE SCALE GENOMIC DNA]</scope>
    <source>
        <strain evidence="9">CCM 8912</strain>
    </source>
</reference>
<dbReference type="InterPro" id="IPR048913">
    <property type="entry name" value="BetaGal_gal-bd"/>
</dbReference>
<name>A0ABW4CW99_9LACO</name>
<evidence type="ECO:0000313" key="9">
    <source>
        <dbReference type="Proteomes" id="UP001597212"/>
    </source>
</evidence>
<dbReference type="PANTHER" id="PTHR23421">
    <property type="entry name" value="BETA-GALACTOSIDASE RELATED"/>
    <property type="match status" value="1"/>
</dbReference>
<dbReference type="InterPro" id="IPR008979">
    <property type="entry name" value="Galactose-bd-like_sf"/>
</dbReference>
<dbReference type="InterPro" id="IPR017853">
    <property type="entry name" value="GH"/>
</dbReference>
<evidence type="ECO:0000259" key="7">
    <source>
        <dbReference type="Pfam" id="PF21467"/>
    </source>
</evidence>
<sequence>MTTFSVARDFLLDGQPFKILSGAIHYFRVHPTDWQHSLTNLKALGFNTFETVVPWNLHEAHEGQFDFTEGRNLRHFLGLAQALGLHAIVRPSPYICAEWEFGGLPTWLLTKHMRLRSDDPAFLAAVDRYYDALMPQLVDCQVTRGGNVLMMQVENEYGSYGENHDYMRALAKLMRQHGVDVPLFTSDGPWPAALEAGSLIDDDILATGNFGGHAAHHFDRLADFHQAHGRAWPLMCMEFWTGWFNRWGESVVKRAPDETAAALRPILARGSLNLYMFHGGTNFGFMNGTSARQQHDLPQVTSYDYDAPLDEQGNPTPKYFAIQRVVHEMLPDLPQFQPLIKPTLPPATHPLTAKVSLFAVLDQLATPVASKYPQTQEALGQTGGYTLYRSRPLLAAPDTGRAAKLRIIDARDRIQAFLDEKWLGTQYQEAIGEPLPLPEAAGQHQLDVLVENMGRVNYGAKLESSTQRKGIQTGVMVDLHFIQDFVQYALDLDRAAQLDFARKWVPGVPSFYQYQVTVDEPQDTYLDCRGFGKGVMLVNGFNVGRFWDLGPTVSLYVPKALLHAGENTVIVFETEGRYTDSLKRVDHPLVEGSKTKEE</sequence>
<organism evidence="8 9">
    <name type="scientific">Lacticaseibacillus hegangensis</name>
    <dbReference type="NCBI Taxonomy" id="2486010"/>
    <lineage>
        <taxon>Bacteria</taxon>
        <taxon>Bacillati</taxon>
        <taxon>Bacillota</taxon>
        <taxon>Bacilli</taxon>
        <taxon>Lactobacillales</taxon>
        <taxon>Lactobacillaceae</taxon>
        <taxon>Lacticaseibacillus</taxon>
    </lineage>
</organism>
<dbReference type="SUPFAM" id="SSF51445">
    <property type="entry name" value="(Trans)glycosidases"/>
    <property type="match status" value="1"/>
</dbReference>
<evidence type="ECO:0000256" key="2">
    <source>
        <dbReference type="ARBA" id="ARBA00022801"/>
    </source>
</evidence>
<dbReference type="Pfam" id="PF01301">
    <property type="entry name" value="Glyco_hydro_35"/>
    <property type="match status" value="1"/>
</dbReference>
<keyword evidence="2" id="KW-0378">Hydrolase</keyword>
<dbReference type="Gene3D" id="3.20.20.80">
    <property type="entry name" value="Glycosidases"/>
    <property type="match status" value="1"/>
</dbReference>